<sequence length="916" mass="104745">MATGRNEEFSKQGPLGNLPESNQEVGPILDSISDAFIFSDSNWNLTYINEKAENLFRHPREELIGKNLLKDFPGLLGTDFETNYKRAKETAKPQAFEVFYKPANIWLEGRIYPRPEGFLIYYIDITQRKRREIIWTIGESLLWDISTSDTLSSAFEKALRTLIKNTEWTFGQIWRSKEGLVYINHGDPYVYTSDTQISFREDSVGKMFNSKEGILKILNDTGELYFIQDLEKDDKLKRRNAALASGFRSWLGIPIISNGRFYEIELLSERVLNEEEAYLDLLEVVSKRFAEIVSRRAADEERKAMIELSSDIILTITSDCQIRKMNPAFSKLLGYERKYLINKNILNFLHPDDVEITKQKISTVSKERFESRCITKDGRTRYLFWNMVQSPDSGTIFCIGRDITEDKLSLQTLESFADKLNRNKEQLQKAQKIAKMGSWSMEFEGELSWSPGLYEIFDLDPKIPAPSFEEFIEFVHADDRERILKNYEKFVVEGVFEEAELRIITREGREKTLMVKGEVILSKQGNVIGSSGTMQDITEEKEWNDSMRQLQKMEAVGQLAGGMAHDFNNLLNIILANLDLLELHLRETPELLKRVFSAQDAVQRGAELNRRLLSFSRKQAVNPEVADVNHVVSDFLSIVSKIRNDIVSLEFCSEDFPLLCSFEKNGLENAILNLCLNSRDAMPKGGRILINVAFSPAGRENHNALLGGLEMGDACVISVRDEGTGMDSATQERVFEPFFTTKDTGKGTGLGMPMVYGFVKQSNGAISIHSELNKGTTIEIYLPLAREPELFTDENPPEVRDRKLLVVEKNLKGENYLCALLKRAGYDILHAYDIYESKAVLESQTGITMVFVDEDICLGESEAIEWEKLKSQYRIITVSEWNTKSLELTENHLKRPYSWGKIRKILDSSVLDRNRV</sequence>
<evidence type="ECO:0000259" key="7">
    <source>
        <dbReference type="PROSITE" id="PS50113"/>
    </source>
</evidence>
<dbReference type="SMART" id="SM00388">
    <property type="entry name" value="HisKA"/>
    <property type="match status" value="1"/>
</dbReference>
<dbReference type="AlphaFoldDB" id="A0A4R9FTW0"/>
<evidence type="ECO:0000256" key="4">
    <source>
        <dbReference type="SAM" id="MobiDB-lite"/>
    </source>
</evidence>
<dbReference type="SUPFAM" id="SSF47384">
    <property type="entry name" value="Homodimeric domain of signal transducing histidine kinase"/>
    <property type="match status" value="1"/>
</dbReference>
<evidence type="ECO:0000313" key="9">
    <source>
        <dbReference type="Proteomes" id="UP000297453"/>
    </source>
</evidence>
<dbReference type="InterPro" id="IPR000014">
    <property type="entry name" value="PAS"/>
</dbReference>
<dbReference type="EMBL" id="RQEP01000016">
    <property type="protein sequence ID" value="TGK01710.1"/>
    <property type="molecule type" value="Genomic_DNA"/>
</dbReference>
<dbReference type="InterPro" id="IPR004358">
    <property type="entry name" value="Sig_transdc_His_kin-like_C"/>
</dbReference>
<gene>
    <name evidence="8" type="ORF">EHO59_11440</name>
</gene>
<dbReference type="GO" id="GO:0000155">
    <property type="term" value="F:phosphorelay sensor kinase activity"/>
    <property type="evidence" value="ECO:0007669"/>
    <property type="project" value="InterPro"/>
</dbReference>
<feature type="domain" description="PAC" evidence="7">
    <location>
        <begin position="497"/>
        <end position="549"/>
    </location>
</feature>
<feature type="region of interest" description="Disordered" evidence="4">
    <location>
        <begin position="1"/>
        <end position="22"/>
    </location>
</feature>
<dbReference type="SUPFAM" id="SSF55874">
    <property type="entry name" value="ATPase domain of HSP90 chaperone/DNA topoisomerase II/histidine kinase"/>
    <property type="match status" value="1"/>
</dbReference>
<dbReference type="InterPro" id="IPR001610">
    <property type="entry name" value="PAC"/>
</dbReference>
<dbReference type="CDD" id="cd00082">
    <property type="entry name" value="HisKA"/>
    <property type="match status" value="1"/>
</dbReference>
<organism evidence="8 9">
    <name type="scientific">Leptospira semungkisensis</name>
    <dbReference type="NCBI Taxonomy" id="2484985"/>
    <lineage>
        <taxon>Bacteria</taxon>
        <taxon>Pseudomonadati</taxon>
        <taxon>Spirochaetota</taxon>
        <taxon>Spirochaetia</taxon>
        <taxon>Leptospirales</taxon>
        <taxon>Leptospiraceae</taxon>
        <taxon>Leptospira</taxon>
    </lineage>
</organism>
<dbReference type="PANTHER" id="PTHR43065">
    <property type="entry name" value="SENSOR HISTIDINE KINASE"/>
    <property type="match status" value="1"/>
</dbReference>
<dbReference type="PANTHER" id="PTHR43065:SF42">
    <property type="entry name" value="TWO-COMPONENT SENSOR PPRA"/>
    <property type="match status" value="1"/>
</dbReference>
<dbReference type="SMART" id="SM00086">
    <property type="entry name" value="PAC"/>
    <property type="match status" value="2"/>
</dbReference>
<accession>A0A4R9FTW0</accession>
<dbReference type="PROSITE" id="PS50109">
    <property type="entry name" value="HIS_KIN"/>
    <property type="match status" value="1"/>
</dbReference>
<dbReference type="InterPro" id="IPR013655">
    <property type="entry name" value="PAS_fold_3"/>
</dbReference>
<dbReference type="Pfam" id="PF02518">
    <property type="entry name" value="HATPase_c"/>
    <property type="match status" value="1"/>
</dbReference>
<dbReference type="EC" id="2.7.13.3" evidence="2"/>
<dbReference type="Proteomes" id="UP000297453">
    <property type="component" value="Unassembled WGS sequence"/>
</dbReference>
<evidence type="ECO:0000259" key="6">
    <source>
        <dbReference type="PROSITE" id="PS50112"/>
    </source>
</evidence>
<dbReference type="Pfam" id="PF08447">
    <property type="entry name" value="PAS_3"/>
    <property type="match status" value="1"/>
</dbReference>
<evidence type="ECO:0000313" key="8">
    <source>
        <dbReference type="EMBL" id="TGK01710.1"/>
    </source>
</evidence>
<protein>
    <recommendedName>
        <fullName evidence="2">histidine kinase</fullName>
        <ecNumber evidence="2">2.7.13.3</ecNumber>
    </recommendedName>
</protein>
<evidence type="ECO:0000256" key="3">
    <source>
        <dbReference type="ARBA" id="ARBA00022553"/>
    </source>
</evidence>
<dbReference type="NCBIfam" id="TIGR00229">
    <property type="entry name" value="sensory_box"/>
    <property type="match status" value="2"/>
</dbReference>
<name>A0A4R9FTW0_9LEPT</name>
<dbReference type="PRINTS" id="PR00344">
    <property type="entry name" value="BCTRLSENSOR"/>
</dbReference>
<dbReference type="Gene3D" id="1.10.287.130">
    <property type="match status" value="1"/>
</dbReference>
<dbReference type="SMART" id="SM00091">
    <property type="entry name" value="PAS"/>
    <property type="match status" value="2"/>
</dbReference>
<feature type="domain" description="PAS" evidence="6">
    <location>
        <begin position="298"/>
        <end position="368"/>
    </location>
</feature>
<dbReference type="InterPro" id="IPR029016">
    <property type="entry name" value="GAF-like_dom_sf"/>
</dbReference>
<reference evidence="8" key="1">
    <citation type="journal article" date="2019" name="PLoS Negl. Trop. Dis.">
        <title>Revisiting the worldwide diversity of Leptospira species in the environment.</title>
        <authorList>
            <person name="Vincent A.T."/>
            <person name="Schiettekatte O."/>
            <person name="Bourhy P."/>
            <person name="Veyrier F.J."/>
            <person name="Picardeau M."/>
        </authorList>
    </citation>
    <scope>NUCLEOTIDE SEQUENCE [LARGE SCALE GENOMIC DNA]</scope>
    <source>
        <strain evidence="8">SSS9</strain>
    </source>
</reference>
<dbReference type="Pfam" id="PF13426">
    <property type="entry name" value="PAS_9"/>
    <property type="match status" value="1"/>
</dbReference>
<dbReference type="InterPro" id="IPR035965">
    <property type="entry name" value="PAS-like_dom_sf"/>
</dbReference>
<dbReference type="Gene3D" id="3.30.450.40">
    <property type="match status" value="1"/>
</dbReference>
<feature type="compositionally biased region" description="Basic and acidic residues" evidence="4">
    <location>
        <begin position="1"/>
        <end position="10"/>
    </location>
</feature>
<dbReference type="PROSITE" id="PS50113">
    <property type="entry name" value="PAC"/>
    <property type="match status" value="1"/>
</dbReference>
<dbReference type="RefSeq" id="WP_135588085.1">
    <property type="nucleotide sequence ID" value="NZ_RQEP01000016.1"/>
</dbReference>
<evidence type="ECO:0000256" key="1">
    <source>
        <dbReference type="ARBA" id="ARBA00000085"/>
    </source>
</evidence>
<dbReference type="InterPro" id="IPR036097">
    <property type="entry name" value="HisK_dim/P_sf"/>
</dbReference>
<dbReference type="PROSITE" id="PS50112">
    <property type="entry name" value="PAS"/>
    <property type="match status" value="2"/>
</dbReference>
<keyword evidence="3" id="KW-0597">Phosphoprotein</keyword>
<evidence type="ECO:0000256" key="2">
    <source>
        <dbReference type="ARBA" id="ARBA00012438"/>
    </source>
</evidence>
<proteinExistence type="predicted"/>
<dbReference type="SUPFAM" id="SSF55781">
    <property type="entry name" value="GAF domain-like"/>
    <property type="match status" value="1"/>
</dbReference>
<dbReference type="InterPro" id="IPR013656">
    <property type="entry name" value="PAS_4"/>
</dbReference>
<dbReference type="InterPro" id="IPR003661">
    <property type="entry name" value="HisK_dim/P_dom"/>
</dbReference>
<dbReference type="Gene3D" id="3.30.450.20">
    <property type="entry name" value="PAS domain"/>
    <property type="match status" value="3"/>
</dbReference>
<comment type="caution">
    <text evidence="8">The sequence shown here is derived from an EMBL/GenBank/DDBJ whole genome shotgun (WGS) entry which is preliminary data.</text>
</comment>
<dbReference type="Pfam" id="PF08448">
    <property type="entry name" value="PAS_4"/>
    <property type="match status" value="1"/>
</dbReference>
<dbReference type="SMART" id="SM00387">
    <property type="entry name" value="HATPase_c"/>
    <property type="match status" value="1"/>
</dbReference>
<dbReference type="CDD" id="cd00130">
    <property type="entry name" value="PAS"/>
    <property type="match status" value="3"/>
</dbReference>
<dbReference type="Gene3D" id="3.30.565.10">
    <property type="entry name" value="Histidine kinase-like ATPase, C-terminal domain"/>
    <property type="match status" value="1"/>
</dbReference>
<dbReference type="Gene3D" id="2.10.70.100">
    <property type="match status" value="1"/>
</dbReference>
<evidence type="ECO:0000259" key="5">
    <source>
        <dbReference type="PROSITE" id="PS50109"/>
    </source>
</evidence>
<feature type="domain" description="PAS" evidence="6">
    <location>
        <begin position="21"/>
        <end position="72"/>
    </location>
</feature>
<keyword evidence="9" id="KW-1185">Reference proteome</keyword>
<dbReference type="InterPro" id="IPR005467">
    <property type="entry name" value="His_kinase_dom"/>
</dbReference>
<dbReference type="InterPro" id="IPR003594">
    <property type="entry name" value="HATPase_dom"/>
</dbReference>
<dbReference type="SUPFAM" id="SSF55785">
    <property type="entry name" value="PYP-like sensor domain (PAS domain)"/>
    <property type="match status" value="3"/>
</dbReference>
<dbReference type="InterPro" id="IPR000700">
    <property type="entry name" value="PAS-assoc_C"/>
</dbReference>
<comment type="catalytic activity">
    <reaction evidence="1">
        <text>ATP + protein L-histidine = ADP + protein N-phospho-L-histidine.</text>
        <dbReference type="EC" id="2.7.13.3"/>
    </reaction>
</comment>
<dbReference type="InterPro" id="IPR036890">
    <property type="entry name" value="HATPase_C_sf"/>
</dbReference>
<feature type="domain" description="Histidine kinase" evidence="5">
    <location>
        <begin position="562"/>
        <end position="786"/>
    </location>
</feature>
<dbReference type="OrthoDB" id="9815750at2"/>